<dbReference type="FunFam" id="3.30.1370.60:FF:000002">
    <property type="entry name" value="Malate/L-lactate family dehydrogenase"/>
    <property type="match status" value="1"/>
</dbReference>
<dbReference type="KEGG" id="rpod:E0E05_15290"/>
<evidence type="ECO:0000313" key="7">
    <source>
        <dbReference type="EMBL" id="QBK32436.1"/>
    </source>
</evidence>
<dbReference type="AlphaFoldDB" id="A0A4P6V7V3"/>
<comment type="catalytic activity">
    <reaction evidence="4">
        <text>L-proline + NADP(+) = 1-pyrroline-2-carboxylate + NADPH + H(+)</text>
        <dbReference type="Rhea" id="RHEA:20317"/>
        <dbReference type="ChEBI" id="CHEBI:15378"/>
        <dbReference type="ChEBI" id="CHEBI:39785"/>
        <dbReference type="ChEBI" id="CHEBI:57783"/>
        <dbReference type="ChEBI" id="CHEBI:58349"/>
        <dbReference type="ChEBI" id="CHEBI:60039"/>
        <dbReference type="EC" id="1.5.1.21"/>
    </reaction>
</comment>
<dbReference type="OrthoDB" id="9811519at2"/>
<dbReference type="GO" id="GO:0006560">
    <property type="term" value="P:proline metabolic process"/>
    <property type="evidence" value="ECO:0007669"/>
    <property type="project" value="UniProtKB-ARBA"/>
</dbReference>
<dbReference type="EC" id="1.5.1.21" evidence="5"/>
<comment type="catalytic activity">
    <reaction evidence="3">
        <text>L-pipecolate + NADP(+) = Delta(1)-piperideine-2-carboxylate + NADPH + H(+)</text>
        <dbReference type="Rhea" id="RHEA:12524"/>
        <dbReference type="ChEBI" id="CHEBI:15378"/>
        <dbReference type="ChEBI" id="CHEBI:57783"/>
        <dbReference type="ChEBI" id="CHEBI:58349"/>
        <dbReference type="ChEBI" id="CHEBI:61185"/>
        <dbReference type="ChEBI" id="CHEBI:77631"/>
        <dbReference type="EC" id="1.5.1.21"/>
    </reaction>
</comment>
<evidence type="ECO:0000313" key="8">
    <source>
        <dbReference type="Proteomes" id="UP000293719"/>
    </source>
</evidence>
<dbReference type="InterPro" id="IPR043144">
    <property type="entry name" value="Mal/L-sulf/L-lact_DH-like_ah"/>
</dbReference>
<dbReference type="Gene3D" id="3.30.1370.60">
    <property type="entry name" value="Hypothetical oxidoreductase yiak, domain 2"/>
    <property type="match status" value="1"/>
</dbReference>
<dbReference type="InterPro" id="IPR043143">
    <property type="entry name" value="Mal/L-sulf/L-lact_DH-like_NADP"/>
</dbReference>
<dbReference type="Gene3D" id="1.10.1530.10">
    <property type="match status" value="1"/>
</dbReference>
<evidence type="ECO:0000256" key="6">
    <source>
        <dbReference type="ARBA" id="ARBA00068106"/>
    </source>
</evidence>
<dbReference type="InterPro" id="IPR003767">
    <property type="entry name" value="Malate/L-lactate_DH-like"/>
</dbReference>
<dbReference type="Pfam" id="PF02615">
    <property type="entry name" value="Ldh_2"/>
    <property type="match status" value="1"/>
</dbReference>
<evidence type="ECO:0000256" key="3">
    <source>
        <dbReference type="ARBA" id="ARBA00050122"/>
    </source>
</evidence>
<sequence length="344" mass="36451">MQQAHTGARTGDRIAFDPLVELLTAILVRHGANRHVAGIIARNCAMCERDGCTSHGIFRMAGYVSSLDCGWVDGTAVPVIEDAAPAYCRVDAKNGFAQPALELARKTAVEKARHTGLAAIAIRGSHHLSALWPDVEPFAGDGLIAFSVVNSFRCTVPHGGDSPLFGTNPVAFAVPRQGEEPLVFDMATSAIPNGDVQIAARAGQQLPGGVAVDANGAPTTDPDAVLNGGALLTFGGHKGSALSMMVELLAAGLTGGHFSHEFDWSGHDGAQTPHTGQFVLLIDPQHAGGRPFGDRVETLIKDMRFAGVQRLPADRRYRNRRRAEQQGIHIGVEERARLDALLEG</sequence>
<organism evidence="7 8">
    <name type="scientific">Roseitalea porphyridii</name>
    <dbReference type="NCBI Taxonomy" id="1852022"/>
    <lineage>
        <taxon>Bacteria</taxon>
        <taxon>Pseudomonadati</taxon>
        <taxon>Pseudomonadota</taxon>
        <taxon>Alphaproteobacteria</taxon>
        <taxon>Hyphomicrobiales</taxon>
        <taxon>Ahrensiaceae</taxon>
        <taxon>Roseitalea</taxon>
    </lineage>
</organism>
<gene>
    <name evidence="7" type="ORF">E0E05_15290</name>
</gene>
<proteinExistence type="inferred from homology"/>
<evidence type="ECO:0000256" key="4">
    <source>
        <dbReference type="ARBA" id="ARBA00052446"/>
    </source>
</evidence>
<evidence type="ECO:0000256" key="5">
    <source>
        <dbReference type="ARBA" id="ARBA00066966"/>
    </source>
</evidence>
<accession>A0A4P6V7V3</accession>
<dbReference type="SUPFAM" id="SSF89733">
    <property type="entry name" value="L-sulfolactate dehydrogenase-like"/>
    <property type="match status" value="1"/>
</dbReference>
<evidence type="ECO:0000256" key="1">
    <source>
        <dbReference type="ARBA" id="ARBA00006056"/>
    </source>
</evidence>
<dbReference type="InterPro" id="IPR036111">
    <property type="entry name" value="Mal/L-sulfo/L-lacto_DH-like_sf"/>
</dbReference>
<protein>
    <recommendedName>
        <fullName evidence="6">Delta(1)-pyrroline-2-carboxylate/Delta(1)-piperideine-2-carboxylate reductase</fullName>
        <ecNumber evidence="5">1.5.1.21</ecNumber>
    </recommendedName>
</protein>
<dbReference type="GO" id="GO:0050241">
    <property type="term" value="F:pyrroline-2-carboxylate reductase activity"/>
    <property type="evidence" value="ECO:0007669"/>
    <property type="project" value="UniProtKB-ARBA"/>
</dbReference>
<keyword evidence="8" id="KW-1185">Reference proteome</keyword>
<reference evidence="7 8" key="1">
    <citation type="journal article" date="2017" name="Int. J. Syst. Evol. Microbiol.">
        <title>Roseitalea porphyridii gen. nov., sp. nov., isolated from a red alga, and reclassification of Hoeflea suaedae Chung et al. 2013 as Pseudohoeflea suaedae gen. nov., comb. nov.</title>
        <authorList>
            <person name="Hyeon J.W."/>
            <person name="Jeong S.E."/>
            <person name="Baek K."/>
            <person name="Jeon C.O."/>
        </authorList>
    </citation>
    <scope>NUCLEOTIDE SEQUENCE [LARGE SCALE GENOMIC DNA]</scope>
    <source>
        <strain evidence="7 8">MA7-20</strain>
    </source>
</reference>
<dbReference type="EMBL" id="CP036532">
    <property type="protein sequence ID" value="QBK32436.1"/>
    <property type="molecule type" value="Genomic_DNA"/>
</dbReference>
<dbReference type="PANTHER" id="PTHR11091:SF0">
    <property type="entry name" value="MALATE DEHYDROGENASE"/>
    <property type="match status" value="1"/>
</dbReference>
<evidence type="ECO:0000256" key="2">
    <source>
        <dbReference type="ARBA" id="ARBA00023002"/>
    </source>
</evidence>
<comment type="similarity">
    <text evidence="1">Belongs to the LDH2/MDH2 oxidoreductase family.</text>
</comment>
<keyword evidence="2" id="KW-0560">Oxidoreductase</keyword>
<dbReference type="GO" id="GO:0047125">
    <property type="term" value="F:delta1-piperideine-2-carboxylate reductase activity"/>
    <property type="evidence" value="ECO:0007669"/>
    <property type="project" value="UniProtKB-EC"/>
</dbReference>
<dbReference type="PANTHER" id="PTHR11091">
    <property type="entry name" value="OXIDOREDUCTASE-RELATED"/>
    <property type="match status" value="1"/>
</dbReference>
<name>A0A4P6V7V3_9HYPH</name>
<dbReference type="Proteomes" id="UP000293719">
    <property type="component" value="Chromosome"/>
</dbReference>